<dbReference type="AlphaFoldDB" id="A0A9Q1BWG1"/>
<sequence length="278" mass="31607">MVEFEISIQERNFRTSAMVVKNLIGIDLILGSKTLAELDGILEFKTNTFRIAPKKLHLRPSAYVVIKPGQEKYISLRGKVPPYLRNAEVIIQPNRFLSKFCPSQMLVKFKRGRTSIPVKNLSHKTIHVAPDKPLASLHLSQLVDVVQTLPSQYVTELSGDDALHKVSAVSSESQPVESTIVKYRVKKYPHLDPNDPILKLSENEIIHKYVNLSQSLLTSDEKEEMYDPIFENRHAFSLYGELSSCPDFEVDIELSNDDPFLVSRNLCSRRVLTFAKQL</sequence>
<dbReference type="OrthoDB" id="10167998at2759"/>
<gene>
    <name evidence="1" type="ORF">HOLleu_20853</name>
</gene>
<accession>A0A9Q1BWG1</accession>
<protein>
    <submittedName>
        <fullName evidence="1">Uncharacterized protein</fullName>
    </submittedName>
</protein>
<comment type="caution">
    <text evidence="1">The sequence shown here is derived from an EMBL/GenBank/DDBJ whole genome shotgun (WGS) entry which is preliminary data.</text>
</comment>
<proteinExistence type="predicted"/>
<keyword evidence="2" id="KW-1185">Reference proteome</keyword>
<organism evidence="1 2">
    <name type="scientific">Holothuria leucospilota</name>
    <name type="common">Black long sea cucumber</name>
    <name type="synonym">Mertensiothuria leucospilota</name>
    <dbReference type="NCBI Taxonomy" id="206669"/>
    <lineage>
        <taxon>Eukaryota</taxon>
        <taxon>Metazoa</taxon>
        <taxon>Echinodermata</taxon>
        <taxon>Eleutherozoa</taxon>
        <taxon>Echinozoa</taxon>
        <taxon>Holothuroidea</taxon>
        <taxon>Aspidochirotacea</taxon>
        <taxon>Aspidochirotida</taxon>
        <taxon>Holothuriidae</taxon>
        <taxon>Holothuria</taxon>
    </lineage>
</organism>
<dbReference type="Proteomes" id="UP001152320">
    <property type="component" value="Chromosome 10"/>
</dbReference>
<evidence type="ECO:0000313" key="1">
    <source>
        <dbReference type="EMBL" id="KAJ8034136.1"/>
    </source>
</evidence>
<reference evidence="1" key="1">
    <citation type="submission" date="2021-10" db="EMBL/GenBank/DDBJ databases">
        <title>Tropical sea cucumber genome reveals ecological adaptation and Cuvierian tubules defense mechanism.</title>
        <authorList>
            <person name="Chen T."/>
        </authorList>
    </citation>
    <scope>NUCLEOTIDE SEQUENCE</scope>
    <source>
        <strain evidence="1">Nanhai2018</strain>
        <tissue evidence="1">Muscle</tissue>
    </source>
</reference>
<dbReference type="EMBL" id="JAIZAY010000010">
    <property type="protein sequence ID" value="KAJ8034136.1"/>
    <property type="molecule type" value="Genomic_DNA"/>
</dbReference>
<name>A0A9Q1BWG1_HOLLE</name>
<evidence type="ECO:0000313" key="2">
    <source>
        <dbReference type="Proteomes" id="UP001152320"/>
    </source>
</evidence>